<dbReference type="Pfam" id="PF00201">
    <property type="entry name" value="UDPGT"/>
    <property type="match status" value="1"/>
</dbReference>
<sequence length="571" mass="63852">MAPGEASVSDMEIEAACKSLHEEIHMKRPLTSLEGQVPSRGIDEENQRQEEIHIVVVPYPLQGHINPMMQFAKSLVAKYPVKVSFVNIKYHHDRIQKFHDAEPGSTQVAADSSSFGAQGNGKGKLQLVWIDNGLSEDFDFSALYSQIIEFHTAAIKMKDPFEELLISLNRRHTVSCVVFGSFCPWVHDVCAEHGISSFFFWTQSAVSFSIYYHMPLLEANGFFPYKKQSGCDNASEESKATSSELIHYVPGVPPLHPSLYPTLLHVDSVNDPMLETARHQFAIFPNCSGLIINSFEELEEDAYEALREKVPYPVSLVGPLVPSAFLEEDNISDTSFGSSLFHEKTDCIEWLNQQGKQSVLYISFGSIFVPSPEELQTLAEGIKRSQKPFVWVLRPSSATQTLAEILPNGFLEDTREQGLIIPWCSQVQVLSHPAVGAFLTHCGWNSTLESISTGVPLIAYPILSDQPLNAKFLCDFWNVGVLLRRNDSDTIESSAVEKKVRNVLEDGEILRKRCRELRDVARRAVQAHGSAHFHMEEFIRCISKGDSKCNEVKPHSCTLTAKPCEMHGALN</sequence>
<reference evidence="6" key="1">
    <citation type="submission" date="2021-08" db="EMBL/GenBank/DDBJ databases">
        <title>WGS assembly of Ceratopteris richardii.</title>
        <authorList>
            <person name="Marchant D.B."/>
            <person name="Chen G."/>
            <person name="Jenkins J."/>
            <person name="Shu S."/>
            <person name="Leebens-Mack J."/>
            <person name="Grimwood J."/>
            <person name="Schmutz J."/>
            <person name="Soltis P."/>
            <person name="Soltis D."/>
            <person name="Chen Z.-H."/>
        </authorList>
    </citation>
    <scope>NUCLEOTIDE SEQUENCE</scope>
    <source>
        <strain evidence="6">Whitten #5841</strain>
        <tissue evidence="6">Leaf</tissue>
    </source>
</reference>
<keyword evidence="2 4" id="KW-0328">Glycosyltransferase</keyword>
<dbReference type="AlphaFoldDB" id="A0A8T2TNK9"/>
<evidence type="ECO:0000256" key="5">
    <source>
        <dbReference type="RuleBase" id="RU362057"/>
    </source>
</evidence>
<dbReference type="EMBL" id="CM035417">
    <property type="protein sequence ID" value="KAH7423296.1"/>
    <property type="molecule type" value="Genomic_DNA"/>
</dbReference>
<accession>A0A8T2TNK9</accession>
<keyword evidence="3 4" id="KW-0808">Transferase</keyword>
<dbReference type="InterPro" id="IPR035595">
    <property type="entry name" value="UDP_glycos_trans_CS"/>
</dbReference>
<protein>
    <recommendedName>
        <fullName evidence="5">Glycosyltransferase</fullName>
        <ecNumber evidence="5">2.4.1.-</ecNumber>
    </recommendedName>
</protein>
<proteinExistence type="inferred from homology"/>
<comment type="caution">
    <text evidence="6">The sequence shown here is derived from an EMBL/GenBank/DDBJ whole genome shotgun (WGS) entry which is preliminary data.</text>
</comment>
<keyword evidence="7" id="KW-1185">Reference proteome</keyword>
<dbReference type="CDD" id="cd03784">
    <property type="entry name" value="GT1_Gtf-like"/>
    <property type="match status" value="1"/>
</dbReference>
<dbReference type="SUPFAM" id="SSF53756">
    <property type="entry name" value="UDP-Glycosyltransferase/glycogen phosphorylase"/>
    <property type="match status" value="1"/>
</dbReference>
<dbReference type="Proteomes" id="UP000825935">
    <property type="component" value="Chromosome 12"/>
</dbReference>
<dbReference type="PANTHER" id="PTHR11926:SF1494">
    <property type="entry name" value="FLAVONOL 3-O-GLUCOSYLTRANSFERASE UGT76E12-RELATED"/>
    <property type="match status" value="1"/>
</dbReference>
<dbReference type="GO" id="GO:0080044">
    <property type="term" value="F:quercetin 7-O-glucosyltransferase activity"/>
    <property type="evidence" value="ECO:0007669"/>
    <property type="project" value="TreeGrafter"/>
</dbReference>
<dbReference type="Gene3D" id="3.40.50.2000">
    <property type="entry name" value="Glycogen Phosphorylase B"/>
    <property type="match status" value="2"/>
</dbReference>
<dbReference type="GO" id="GO:0080043">
    <property type="term" value="F:quercetin 3-O-glucosyltransferase activity"/>
    <property type="evidence" value="ECO:0007669"/>
    <property type="project" value="TreeGrafter"/>
</dbReference>
<evidence type="ECO:0000256" key="4">
    <source>
        <dbReference type="RuleBase" id="RU003718"/>
    </source>
</evidence>
<dbReference type="OrthoDB" id="5835829at2759"/>
<dbReference type="FunFam" id="3.40.50.2000:FF:000078">
    <property type="entry name" value="Glycosyltransferase"/>
    <property type="match status" value="1"/>
</dbReference>
<dbReference type="EC" id="2.4.1.-" evidence="5"/>
<dbReference type="PROSITE" id="PS00375">
    <property type="entry name" value="UDPGT"/>
    <property type="match status" value="1"/>
</dbReference>
<name>A0A8T2TNK9_CERRI</name>
<evidence type="ECO:0000313" key="7">
    <source>
        <dbReference type="Proteomes" id="UP000825935"/>
    </source>
</evidence>
<organism evidence="6 7">
    <name type="scientific">Ceratopteris richardii</name>
    <name type="common">Triangle waterfern</name>
    <dbReference type="NCBI Taxonomy" id="49495"/>
    <lineage>
        <taxon>Eukaryota</taxon>
        <taxon>Viridiplantae</taxon>
        <taxon>Streptophyta</taxon>
        <taxon>Embryophyta</taxon>
        <taxon>Tracheophyta</taxon>
        <taxon>Polypodiopsida</taxon>
        <taxon>Polypodiidae</taxon>
        <taxon>Polypodiales</taxon>
        <taxon>Pteridineae</taxon>
        <taxon>Pteridaceae</taxon>
        <taxon>Parkerioideae</taxon>
        <taxon>Ceratopteris</taxon>
    </lineage>
</organism>
<evidence type="ECO:0000256" key="3">
    <source>
        <dbReference type="ARBA" id="ARBA00022679"/>
    </source>
</evidence>
<dbReference type="PANTHER" id="PTHR11926">
    <property type="entry name" value="GLUCOSYL/GLUCURONOSYL TRANSFERASES"/>
    <property type="match status" value="1"/>
</dbReference>
<evidence type="ECO:0000256" key="2">
    <source>
        <dbReference type="ARBA" id="ARBA00022676"/>
    </source>
</evidence>
<dbReference type="InterPro" id="IPR002213">
    <property type="entry name" value="UDP_glucos_trans"/>
</dbReference>
<evidence type="ECO:0000256" key="1">
    <source>
        <dbReference type="ARBA" id="ARBA00009995"/>
    </source>
</evidence>
<comment type="similarity">
    <text evidence="1 4">Belongs to the UDP-glycosyltransferase family.</text>
</comment>
<dbReference type="OMA" id="CKSLHEE"/>
<gene>
    <name evidence="6" type="ORF">KP509_12G048200</name>
</gene>
<evidence type="ECO:0000313" key="6">
    <source>
        <dbReference type="EMBL" id="KAH7423296.1"/>
    </source>
</evidence>